<dbReference type="AlphaFoldDB" id="A0AAD3SYX6"/>
<organism evidence="2 3">
    <name type="scientific">Nepenthes gracilis</name>
    <name type="common">Slender pitcher plant</name>
    <dbReference type="NCBI Taxonomy" id="150966"/>
    <lineage>
        <taxon>Eukaryota</taxon>
        <taxon>Viridiplantae</taxon>
        <taxon>Streptophyta</taxon>
        <taxon>Embryophyta</taxon>
        <taxon>Tracheophyta</taxon>
        <taxon>Spermatophyta</taxon>
        <taxon>Magnoliopsida</taxon>
        <taxon>eudicotyledons</taxon>
        <taxon>Gunneridae</taxon>
        <taxon>Pentapetalae</taxon>
        <taxon>Caryophyllales</taxon>
        <taxon>Nepenthaceae</taxon>
        <taxon>Nepenthes</taxon>
    </lineage>
</organism>
<keyword evidence="3" id="KW-1185">Reference proteome</keyword>
<dbReference type="Proteomes" id="UP001279734">
    <property type="component" value="Unassembled WGS sequence"/>
</dbReference>
<proteinExistence type="predicted"/>
<dbReference type="EMBL" id="BSYO01000021">
    <property type="protein sequence ID" value="GMH19749.1"/>
    <property type="molecule type" value="Genomic_DNA"/>
</dbReference>
<evidence type="ECO:0000256" key="1">
    <source>
        <dbReference type="SAM" id="MobiDB-lite"/>
    </source>
</evidence>
<evidence type="ECO:0000313" key="3">
    <source>
        <dbReference type="Proteomes" id="UP001279734"/>
    </source>
</evidence>
<feature type="compositionally biased region" description="Low complexity" evidence="1">
    <location>
        <begin position="16"/>
        <end position="30"/>
    </location>
</feature>
<feature type="compositionally biased region" description="Basic and acidic residues" evidence="1">
    <location>
        <begin position="1"/>
        <end position="12"/>
    </location>
</feature>
<accession>A0AAD3SYX6</accession>
<reference evidence="2" key="1">
    <citation type="submission" date="2023-05" db="EMBL/GenBank/DDBJ databases">
        <title>Nepenthes gracilis genome sequencing.</title>
        <authorList>
            <person name="Fukushima K."/>
        </authorList>
    </citation>
    <scope>NUCLEOTIDE SEQUENCE</scope>
    <source>
        <strain evidence="2">SING2019-196</strain>
    </source>
</reference>
<dbReference type="Gene3D" id="3.40.50.2000">
    <property type="entry name" value="Glycogen Phosphorylase B"/>
    <property type="match status" value="1"/>
</dbReference>
<gene>
    <name evidence="2" type="ORF">Nepgr_021590</name>
</gene>
<name>A0AAD3SYX6_NEPGR</name>
<comment type="caution">
    <text evidence="2">The sequence shown here is derived from an EMBL/GenBank/DDBJ whole genome shotgun (WGS) entry which is preliminary data.</text>
</comment>
<sequence>MAEEAGERRPKEYIVASGGDSGADAAGDADMPGFIGEPGSYPAYFRMCLKQFSNLNEADFVLVNTCYELEAEVRD</sequence>
<feature type="region of interest" description="Disordered" evidence="1">
    <location>
        <begin position="1"/>
        <end position="31"/>
    </location>
</feature>
<evidence type="ECO:0000313" key="2">
    <source>
        <dbReference type="EMBL" id="GMH19749.1"/>
    </source>
</evidence>
<protein>
    <submittedName>
        <fullName evidence="2">Uncharacterized protein</fullName>
    </submittedName>
</protein>